<evidence type="ECO:0000256" key="4">
    <source>
        <dbReference type="SAM" id="Coils"/>
    </source>
</evidence>
<dbReference type="GO" id="GO:0071203">
    <property type="term" value="C:WASH complex"/>
    <property type="evidence" value="ECO:0007669"/>
    <property type="project" value="InterPro"/>
</dbReference>
<dbReference type="PANTHER" id="PTHR24198:SF165">
    <property type="entry name" value="ANKYRIN REPEAT-CONTAINING PROTEIN-RELATED"/>
    <property type="match status" value="1"/>
</dbReference>
<evidence type="ECO:0000256" key="3">
    <source>
        <dbReference type="PROSITE-ProRule" id="PRU00023"/>
    </source>
</evidence>
<dbReference type="Gene3D" id="1.25.40.20">
    <property type="entry name" value="Ankyrin repeat-containing domain"/>
    <property type="match status" value="1"/>
</dbReference>
<dbReference type="PROSITE" id="PS50297">
    <property type="entry name" value="ANK_REP_REGION"/>
    <property type="match status" value="1"/>
</dbReference>
<proteinExistence type="predicted"/>
<feature type="compositionally biased region" description="Acidic residues" evidence="5">
    <location>
        <begin position="548"/>
        <end position="558"/>
    </location>
</feature>
<evidence type="ECO:0000313" key="7">
    <source>
        <dbReference type="Proteomes" id="UP001165085"/>
    </source>
</evidence>
<evidence type="ECO:0000256" key="2">
    <source>
        <dbReference type="ARBA" id="ARBA00023043"/>
    </source>
</evidence>
<dbReference type="InterPro" id="IPR036770">
    <property type="entry name" value="Ankyrin_rpt-contain_sf"/>
</dbReference>
<feature type="region of interest" description="Disordered" evidence="5">
    <location>
        <begin position="1"/>
        <end position="55"/>
    </location>
</feature>
<dbReference type="AlphaFoldDB" id="A0A9W7A3H0"/>
<keyword evidence="2 3" id="KW-0040">ANK repeat</keyword>
<dbReference type="Proteomes" id="UP001165085">
    <property type="component" value="Unassembled WGS sequence"/>
</dbReference>
<keyword evidence="1" id="KW-0677">Repeat</keyword>
<feature type="repeat" description="ANK" evidence="3">
    <location>
        <begin position="308"/>
        <end position="340"/>
    </location>
</feature>
<dbReference type="SMART" id="SM00248">
    <property type="entry name" value="ANK"/>
    <property type="match status" value="3"/>
</dbReference>
<sequence length="618" mass="70810">MAKSRPTTPGEKKDADPGISDAAKAAMEAEKKEEEEKKKKIEEKEKEEAEPEVKEIVLKPGEELFHADKHPSYKPFFKQVMTGVPKNTVKKAMERKFLDPTFLDNPKAKVVYRPKPPHKKTALDVINEEEARQAIKEEEKEKKAEAEAVNLMDQIDWNKPEFQGFVGLFRKVKVYVETKKKMIEQNAFKYGPPYNDDYGGSILEECNKPNSSTLDVHQMLLEGADPRVQEEQDFRNTSLHYACRYCHSRIAKMLYKAQCEVDVTNELGITPLGTLCMFNQPEPRHNLHLKFVTWILDIGVEVNHVDKGGHTALEFAAKHGNVDLVALLLRYGARVKRDAQFISLQTVDLLDPEVCEDATCRQLLRTKYNEEVRIEMEAAEAERKAEEERQQKLRDAERKRLIELARFNKANAHLERQLYEKHLAIEELKKKKREEARRKRLRLLEEKKNENGTWKKFGKFDWQFVEGKKQKNVSVNGSVYDEAKALNDAMQVNHGHAMMNKRWKEITGRDMVTVAGVTDMGYGIDDISKEERERLQEEEKYGLNVKDEESEESDDDLFKEEGGGGGKGGGEGEEEEVSPGREKVPEIDTGTGGGAMKMRRRMSITGTTLQMPSLPKIE</sequence>
<dbReference type="EMBL" id="BRXY01000084">
    <property type="protein sequence ID" value="GMH63391.1"/>
    <property type="molecule type" value="Genomic_DNA"/>
</dbReference>
<feature type="compositionally biased region" description="Basic and acidic residues" evidence="5">
    <location>
        <begin position="27"/>
        <end position="55"/>
    </location>
</feature>
<feature type="coiled-coil region" evidence="4">
    <location>
        <begin position="369"/>
        <end position="453"/>
    </location>
</feature>
<feature type="region of interest" description="Disordered" evidence="5">
    <location>
        <begin position="533"/>
        <end position="618"/>
    </location>
</feature>
<dbReference type="OrthoDB" id="539213at2759"/>
<evidence type="ECO:0000256" key="5">
    <source>
        <dbReference type="SAM" id="MobiDB-lite"/>
    </source>
</evidence>
<reference evidence="7" key="1">
    <citation type="journal article" date="2023" name="Commun. Biol.">
        <title>Genome analysis of Parmales, the sister group of diatoms, reveals the evolutionary specialization of diatoms from phago-mixotrophs to photoautotrophs.</title>
        <authorList>
            <person name="Ban H."/>
            <person name="Sato S."/>
            <person name="Yoshikawa S."/>
            <person name="Yamada K."/>
            <person name="Nakamura Y."/>
            <person name="Ichinomiya M."/>
            <person name="Sato N."/>
            <person name="Blanc-Mathieu R."/>
            <person name="Endo H."/>
            <person name="Kuwata A."/>
            <person name="Ogata H."/>
        </authorList>
    </citation>
    <scope>NUCLEOTIDE SEQUENCE [LARGE SCALE GENOMIC DNA]</scope>
    <source>
        <strain evidence="7">NIES 3701</strain>
    </source>
</reference>
<accession>A0A9W7A3H0</accession>
<name>A0A9W7A3H0_9STRA</name>
<dbReference type="Pfam" id="PF12796">
    <property type="entry name" value="Ank_2"/>
    <property type="match status" value="1"/>
</dbReference>
<feature type="coiled-coil region" evidence="4">
    <location>
        <begin position="125"/>
        <end position="154"/>
    </location>
</feature>
<dbReference type="PANTHER" id="PTHR24198">
    <property type="entry name" value="ANKYRIN REPEAT AND PROTEIN KINASE DOMAIN-CONTAINING PROTEIN"/>
    <property type="match status" value="1"/>
</dbReference>
<evidence type="ECO:0000256" key="1">
    <source>
        <dbReference type="ARBA" id="ARBA00022737"/>
    </source>
</evidence>
<dbReference type="PROSITE" id="PS50088">
    <property type="entry name" value="ANK_REPEAT"/>
    <property type="match status" value="1"/>
</dbReference>
<dbReference type="InterPro" id="IPR002110">
    <property type="entry name" value="Ankyrin_rpt"/>
</dbReference>
<dbReference type="Pfam" id="PF10152">
    <property type="entry name" value="CCDC53"/>
    <property type="match status" value="1"/>
</dbReference>
<comment type="caution">
    <text evidence="6">The sequence shown here is derived from an EMBL/GenBank/DDBJ whole genome shotgun (WGS) entry which is preliminary data.</text>
</comment>
<feature type="compositionally biased region" description="Basic and acidic residues" evidence="5">
    <location>
        <begin position="533"/>
        <end position="547"/>
    </location>
</feature>
<keyword evidence="7" id="KW-1185">Reference proteome</keyword>
<dbReference type="InterPro" id="IPR019309">
    <property type="entry name" value="WASHC3"/>
</dbReference>
<protein>
    <submittedName>
        <fullName evidence="6">Uncharacterized protein</fullName>
    </submittedName>
</protein>
<gene>
    <name evidence="6" type="ORF">TrST_g1621</name>
</gene>
<dbReference type="SUPFAM" id="SSF48403">
    <property type="entry name" value="Ankyrin repeat"/>
    <property type="match status" value="1"/>
</dbReference>
<evidence type="ECO:0000313" key="6">
    <source>
        <dbReference type="EMBL" id="GMH63391.1"/>
    </source>
</evidence>
<keyword evidence="4" id="KW-0175">Coiled coil</keyword>
<organism evidence="6 7">
    <name type="scientific">Triparma strigata</name>
    <dbReference type="NCBI Taxonomy" id="1606541"/>
    <lineage>
        <taxon>Eukaryota</taxon>
        <taxon>Sar</taxon>
        <taxon>Stramenopiles</taxon>
        <taxon>Ochrophyta</taxon>
        <taxon>Bolidophyceae</taxon>
        <taxon>Parmales</taxon>
        <taxon>Triparmaceae</taxon>
        <taxon>Triparma</taxon>
    </lineage>
</organism>